<gene>
    <name evidence="1" type="ORF">CK203_116699</name>
</gene>
<proteinExistence type="predicted"/>
<dbReference type="Proteomes" id="UP000288805">
    <property type="component" value="Unassembled WGS sequence"/>
</dbReference>
<evidence type="ECO:0000313" key="1">
    <source>
        <dbReference type="EMBL" id="RVW18235.1"/>
    </source>
</evidence>
<name>A0A438C4S2_VITVI</name>
<organism evidence="1 2">
    <name type="scientific">Vitis vinifera</name>
    <name type="common">Grape</name>
    <dbReference type="NCBI Taxonomy" id="29760"/>
    <lineage>
        <taxon>Eukaryota</taxon>
        <taxon>Viridiplantae</taxon>
        <taxon>Streptophyta</taxon>
        <taxon>Embryophyta</taxon>
        <taxon>Tracheophyta</taxon>
        <taxon>Spermatophyta</taxon>
        <taxon>Magnoliopsida</taxon>
        <taxon>eudicotyledons</taxon>
        <taxon>Gunneridae</taxon>
        <taxon>Pentapetalae</taxon>
        <taxon>rosids</taxon>
        <taxon>Vitales</taxon>
        <taxon>Vitaceae</taxon>
        <taxon>Viteae</taxon>
        <taxon>Vitis</taxon>
    </lineage>
</organism>
<protein>
    <submittedName>
        <fullName evidence="1">Uncharacterized protein</fullName>
    </submittedName>
</protein>
<reference evidence="1 2" key="1">
    <citation type="journal article" date="2018" name="PLoS Genet.">
        <title>Population sequencing reveals clonal diversity and ancestral inbreeding in the grapevine cultivar Chardonnay.</title>
        <authorList>
            <person name="Roach M.J."/>
            <person name="Johnson D.L."/>
            <person name="Bohlmann J."/>
            <person name="van Vuuren H.J."/>
            <person name="Jones S.J."/>
            <person name="Pretorius I.S."/>
            <person name="Schmidt S.A."/>
            <person name="Borneman A.R."/>
        </authorList>
    </citation>
    <scope>NUCLEOTIDE SEQUENCE [LARGE SCALE GENOMIC DNA]</scope>
    <source>
        <strain evidence="2">cv. Chardonnay</strain>
        <tissue evidence="1">Leaf</tissue>
    </source>
</reference>
<evidence type="ECO:0000313" key="2">
    <source>
        <dbReference type="Proteomes" id="UP000288805"/>
    </source>
</evidence>
<dbReference type="EMBL" id="QGNW01002542">
    <property type="protein sequence ID" value="RVW18235.1"/>
    <property type="molecule type" value="Genomic_DNA"/>
</dbReference>
<accession>A0A438C4S2</accession>
<dbReference type="AlphaFoldDB" id="A0A438C4S2"/>
<comment type="caution">
    <text evidence="1">The sequence shown here is derived from an EMBL/GenBank/DDBJ whole genome shotgun (WGS) entry which is preliminary data.</text>
</comment>
<sequence>MREGGWARKRREVLFRRQRELCFGCWKLEKRKEARGVYSVEGYRERLINDLRSVVNSHVGDNELRILVDSNMAPAMHGAMMSISFE</sequence>